<evidence type="ECO:0000256" key="7">
    <source>
        <dbReference type="ARBA" id="ARBA00022833"/>
    </source>
</evidence>
<dbReference type="AlphaFoldDB" id="A0A401ZBX7"/>
<dbReference type="GO" id="GO:0004813">
    <property type="term" value="F:alanine-tRNA ligase activity"/>
    <property type="evidence" value="ECO:0007669"/>
    <property type="project" value="UniProtKB-UniRule"/>
</dbReference>
<dbReference type="FunFam" id="3.30.980.10:FF:000004">
    <property type="entry name" value="Alanine--tRNA ligase, cytoplasmic"/>
    <property type="match status" value="1"/>
</dbReference>
<dbReference type="Gene3D" id="3.10.310.40">
    <property type="match status" value="1"/>
</dbReference>
<keyword evidence="10 14" id="KW-0648">Protein biosynthesis</keyword>
<evidence type="ECO:0000256" key="1">
    <source>
        <dbReference type="ARBA" id="ARBA00008226"/>
    </source>
</evidence>
<evidence type="ECO:0000256" key="11">
    <source>
        <dbReference type="ARBA" id="ARBA00023146"/>
    </source>
</evidence>
<dbReference type="RefSeq" id="WP_126595548.1">
    <property type="nucleotide sequence ID" value="NZ_BIFQ01000001.1"/>
</dbReference>
<dbReference type="Pfam" id="PF07973">
    <property type="entry name" value="tRNA_SAD"/>
    <property type="match status" value="1"/>
</dbReference>
<evidence type="ECO:0000256" key="6">
    <source>
        <dbReference type="ARBA" id="ARBA00022741"/>
    </source>
</evidence>
<evidence type="ECO:0000256" key="14">
    <source>
        <dbReference type="HAMAP-Rule" id="MF_00036"/>
    </source>
</evidence>
<evidence type="ECO:0000256" key="8">
    <source>
        <dbReference type="ARBA" id="ARBA00022840"/>
    </source>
</evidence>
<comment type="cofactor">
    <cofactor evidence="14">
        <name>Zn(2+)</name>
        <dbReference type="ChEBI" id="CHEBI:29105"/>
    </cofactor>
    <text evidence="14">Binds 1 zinc ion per subunit.</text>
</comment>
<evidence type="ECO:0000256" key="16">
    <source>
        <dbReference type="SAM" id="MobiDB-lite"/>
    </source>
</evidence>
<dbReference type="FunFam" id="2.40.30.130:FF:000001">
    <property type="entry name" value="Alanine--tRNA ligase"/>
    <property type="match status" value="1"/>
</dbReference>
<evidence type="ECO:0000259" key="17">
    <source>
        <dbReference type="PROSITE" id="PS50860"/>
    </source>
</evidence>
<dbReference type="InterPro" id="IPR018162">
    <property type="entry name" value="Ala-tRNA-ligase_IIc_anticod-bd"/>
</dbReference>
<gene>
    <name evidence="14 18" type="primary">alaS</name>
    <name evidence="18" type="ORF">KDAU_17190</name>
</gene>
<comment type="subcellular location">
    <subcellularLocation>
        <location evidence="14">Cytoplasm</location>
    </subcellularLocation>
</comment>
<accession>A0A401ZBX7</accession>
<organism evidence="18 19">
    <name type="scientific">Dictyobacter aurantiacus</name>
    <dbReference type="NCBI Taxonomy" id="1936993"/>
    <lineage>
        <taxon>Bacteria</taxon>
        <taxon>Bacillati</taxon>
        <taxon>Chloroflexota</taxon>
        <taxon>Ktedonobacteria</taxon>
        <taxon>Ktedonobacterales</taxon>
        <taxon>Dictyobacteraceae</taxon>
        <taxon>Dictyobacter</taxon>
    </lineage>
</organism>
<dbReference type="PANTHER" id="PTHR11777">
    <property type="entry name" value="ALANYL-TRNA SYNTHETASE"/>
    <property type="match status" value="1"/>
</dbReference>
<evidence type="ECO:0000256" key="5">
    <source>
        <dbReference type="ARBA" id="ARBA00022723"/>
    </source>
</evidence>
<dbReference type="GO" id="GO:0006419">
    <property type="term" value="P:alanyl-tRNA aminoacylation"/>
    <property type="evidence" value="ECO:0007669"/>
    <property type="project" value="UniProtKB-UniRule"/>
</dbReference>
<dbReference type="Pfam" id="PF02272">
    <property type="entry name" value="DHHA1"/>
    <property type="match status" value="1"/>
</dbReference>
<dbReference type="Pfam" id="PF01411">
    <property type="entry name" value="tRNA-synt_2c"/>
    <property type="match status" value="1"/>
</dbReference>
<dbReference type="InterPro" id="IPR003156">
    <property type="entry name" value="DHHA1_dom"/>
</dbReference>
<dbReference type="SUPFAM" id="SSF101353">
    <property type="entry name" value="Putative anticodon-binding domain of alanyl-tRNA synthetase (AlaRS)"/>
    <property type="match status" value="1"/>
</dbReference>
<dbReference type="FunFam" id="3.30.930.10:FF:000046">
    <property type="entry name" value="Alanine--tRNA ligase"/>
    <property type="match status" value="1"/>
</dbReference>
<keyword evidence="7 14" id="KW-0862">Zinc</keyword>
<evidence type="ECO:0000256" key="9">
    <source>
        <dbReference type="ARBA" id="ARBA00022884"/>
    </source>
</evidence>
<dbReference type="Gene3D" id="3.30.980.10">
    <property type="entry name" value="Threonyl-trna Synthetase, Chain A, domain 2"/>
    <property type="match status" value="1"/>
</dbReference>
<dbReference type="Gene3D" id="6.10.250.550">
    <property type="match status" value="1"/>
</dbReference>
<dbReference type="PANTHER" id="PTHR11777:SF9">
    <property type="entry name" value="ALANINE--TRNA LIGASE, CYTOPLASMIC"/>
    <property type="match status" value="1"/>
</dbReference>
<dbReference type="SUPFAM" id="SSF50447">
    <property type="entry name" value="Translation proteins"/>
    <property type="match status" value="1"/>
</dbReference>
<dbReference type="FunFam" id="3.30.54.20:FF:000001">
    <property type="entry name" value="Alanine--tRNA ligase"/>
    <property type="match status" value="1"/>
</dbReference>
<keyword evidence="6 14" id="KW-0547">Nucleotide-binding</keyword>
<dbReference type="GO" id="GO:0002161">
    <property type="term" value="F:aminoacyl-tRNA deacylase activity"/>
    <property type="evidence" value="ECO:0007669"/>
    <property type="project" value="TreeGrafter"/>
</dbReference>
<keyword evidence="3 14" id="KW-0820">tRNA-binding</keyword>
<keyword evidence="4 14" id="KW-0436">Ligase</keyword>
<sequence length="882" mass="97548">MSVETTLTGTEIRARFLDFYASKGHVKMPSSSLVPHNDPTVLLTTAGMQQMIPYFLGRETPPAVRMTSAQKCFRTTDIDKVGNQRTLTFFEMLGNFSVGDYFKREAIAYAWEFLTKVVNLPADRLHPTVHPDDDEAPRYWHEIAGYADEAIVRLDENWWGPPGASGPCGPDSEIYYDRGVEYGCGEADCKPGCECERFLEIWNLVFMQFYQDLDGTRTPLPRRNIDTGMGLERLTMVLQGKESVFDTDLLRTIIDRFALITNTPYGQSAKSDTSLRVIADHGRALVFLAADGVLPSNEGRGYIFRRILRRAVRHGKLLGLDKPFLAEAANTVIDLLGDHYTELKTQRERIIEVLSLEEKKFSQTLNTGLNLLNELLADLRQQDKKVIPGEEVFRLYDTHGFPVELTQEIAAEQGFSVDVSGFEQSMQRQQERSRAGAGSTFTQAQDDRALTEILKRLGTTEFLGYTGLVSSSKVAALVVDGEEVTDISAPQQALVILDQTPFYAESGGQIGDHGDLTGPMGNFQVQDTRRPLKGLIVHYGQLTEGHLRVGDSVQADVIERRREDTMRNHSATHLLHKALRDLLGTQVQQRGSLVEPERLRFDFTSPRPLTSADLLHIDSQINAWIRADYPVQTRIMPIQDAMQTGAMALFGEKYDDMVRVVSMGSSIELCGGTHCATTGQIGIYVTVQETSIAAGIRRIEALTGRAAENYLRQKRETVDRIAALLQVQSEQVEARIEQLQQDLASARRQITQYQRNEAQAQAQNLVQQAQDIAGIPVVAASVSAPDAKVLRDMGETILSKLGQPGVVVLASDLGERIALQVNIHQTLTKRGLHAGKLAGTVGERLGGKGGGRPDSAQGGGKDKTAIQPALELAKAFVRDNLK</sequence>
<proteinExistence type="inferred from homology"/>
<feature type="coiled-coil region" evidence="15">
    <location>
        <begin position="722"/>
        <end position="763"/>
    </location>
</feature>
<evidence type="ECO:0000256" key="4">
    <source>
        <dbReference type="ARBA" id="ARBA00022598"/>
    </source>
</evidence>
<keyword evidence="15" id="KW-0175">Coiled coil</keyword>
<dbReference type="NCBIfam" id="TIGR00344">
    <property type="entry name" value="alaS"/>
    <property type="match status" value="1"/>
</dbReference>
<dbReference type="InterPro" id="IPR018164">
    <property type="entry name" value="Ala-tRNA-synth_IIc_N"/>
</dbReference>
<evidence type="ECO:0000313" key="19">
    <source>
        <dbReference type="Proteomes" id="UP000287224"/>
    </source>
</evidence>
<dbReference type="HAMAP" id="MF_00036_B">
    <property type="entry name" value="Ala_tRNA_synth_B"/>
    <property type="match status" value="1"/>
</dbReference>
<dbReference type="InterPro" id="IPR002318">
    <property type="entry name" value="Ala-tRNA-lgiase_IIc"/>
</dbReference>
<dbReference type="InterPro" id="IPR023033">
    <property type="entry name" value="Ala_tRNA_ligase_euk/bac"/>
</dbReference>
<dbReference type="GO" id="GO:0000049">
    <property type="term" value="F:tRNA binding"/>
    <property type="evidence" value="ECO:0007669"/>
    <property type="project" value="UniProtKB-KW"/>
</dbReference>
<dbReference type="SUPFAM" id="SSF55681">
    <property type="entry name" value="Class II aaRS and biotin synthetases"/>
    <property type="match status" value="1"/>
</dbReference>
<dbReference type="OrthoDB" id="9803884at2"/>
<feature type="binding site" evidence="14">
    <location>
        <position position="573"/>
    </location>
    <ligand>
        <name>Zn(2+)</name>
        <dbReference type="ChEBI" id="CHEBI:29105"/>
    </ligand>
</feature>
<dbReference type="InterPro" id="IPR009000">
    <property type="entry name" value="Transl_B-barrel_sf"/>
</dbReference>
<comment type="caution">
    <text evidence="18">The sequence shown here is derived from an EMBL/GenBank/DDBJ whole genome shotgun (WGS) entry which is preliminary data.</text>
</comment>
<comment type="domain">
    <text evidence="14">Consists of three domains; the N-terminal catalytic domain, the editing domain and the C-terminal C-Ala domain. The editing domain removes incorrectly charged amino acids, while the C-Ala domain, along with tRNA(Ala), serves as a bridge to cooperatively bring together the editing and aminoacylation centers thus stimulating deacylation of misacylated tRNAs.</text>
</comment>
<evidence type="ECO:0000256" key="2">
    <source>
        <dbReference type="ARBA" id="ARBA00022490"/>
    </source>
</evidence>
<keyword evidence="11 14" id="KW-0030">Aminoacyl-tRNA synthetase</keyword>
<feature type="region of interest" description="Disordered" evidence="16">
    <location>
        <begin position="840"/>
        <end position="865"/>
    </location>
</feature>
<dbReference type="Gene3D" id="3.30.930.10">
    <property type="entry name" value="Bira Bifunctional Protein, Domain 2"/>
    <property type="match status" value="1"/>
</dbReference>
<dbReference type="Proteomes" id="UP000287224">
    <property type="component" value="Unassembled WGS sequence"/>
</dbReference>
<dbReference type="Gene3D" id="2.40.30.130">
    <property type="match status" value="1"/>
</dbReference>
<dbReference type="EMBL" id="BIFQ01000001">
    <property type="protein sequence ID" value="GCE04390.1"/>
    <property type="molecule type" value="Genomic_DNA"/>
</dbReference>
<evidence type="ECO:0000256" key="10">
    <source>
        <dbReference type="ARBA" id="ARBA00022917"/>
    </source>
</evidence>
<name>A0A401ZBX7_9CHLR</name>
<dbReference type="EC" id="6.1.1.7" evidence="14"/>
<evidence type="ECO:0000256" key="12">
    <source>
        <dbReference type="ARBA" id="ARBA00024779"/>
    </source>
</evidence>
<dbReference type="InterPro" id="IPR018163">
    <property type="entry name" value="Thr/Ala-tRNA-synth_IIc_edit"/>
</dbReference>
<dbReference type="GO" id="GO:0008270">
    <property type="term" value="F:zinc ion binding"/>
    <property type="evidence" value="ECO:0007669"/>
    <property type="project" value="UniProtKB-UniRule"/>
</dbReference>
<dbReference type="Gene3D" id="3.30.54.20">
    <property type="match status" value="1"/>
</dbReference>
<reference evidence="19" key="1">
    <citation type="submission" date="2018-12" db="EMBL/GenBank/DDBJ databases">
        <title>Tengunoibacter tsumagoiensis gen. nov., sp. nov., Dictyobacter kobayashii sp. nov., D. alpinus sp. nov., and D. joshuensis sp. nov. and description of Dictyobacteraceae fam. nov. within the order Ktedonobacterales isolated from Tengu-no-mugimeshi.</title>
        <authorList>
            <person name="Wang C.M."/>
            <person name="Zheng Y."/>
            <person name="Sakai Y."/>
            <person name="Toyoda A."/>
            <person name="Minakuchi Y."/>
            <person name="Abe K."/>
            <person name="Yokota A."/>
            <person name="Yabe S."/>
        </authorList>
    </citation>
    <scope>NUCLEOTIDE SEQUENCE [LARGE SCALE GENOMIC DNA]</scope>
    <source>
        <strain evidence="19">S-27</strain>
    </source>
</reference>
<evidence type="ECO:0000256" key="3">
    <source>
        <dbReference type="ARBA" id="ARBA00022555"/>
    </source>
</evidence>
<feature type="binding site" evidence="14">
    <location>
        <position position="670"/>
    </location>
    <ligand>
        <name>Zn(2+)</name>
        <dbReference type="ChEBI" id="CHEBI:29105"/>
    </ligand>
</feature>
<feature type="binding site" evidence="14">
    <location>
        <position position="674"/>
    </location>
    <ligand>
        <name>Zn(2+)</name>
        <dbReference type="ChEBI" id="CHEBI:29105"/>
    </ligand>
</feature>
<dbReference type="InterPro" id="IPR050058">
    <property type="entry name" value="Ala-tRNA_ligase"/>
</dbReference>
<comment type="similarity">
    <text evidence="1 14">Belongs to the class-II aminoacyl-tRNA synthetase family.</text>
</comment>
<protein>
    <recommendedName>
        <fullName evidence="14">Alanine--tRNA ligase</fullName>
        <ecNumber evidence="14">6.1.1.7</ecNumber>
    </recommendedName>
    <alternativeName>
        <fullName evidence="14">Alanyl-tRNA synthetase</fullName>
        <shortName evidence="14">AlaRS</shortName>
    </alternativeName>
</protein>
<dbReference type="GO" id="GO:0005829">
    <property type="term" value="C:cytosol"/>
    <property type="evidence" value="ECO:0007669"/>
    <property type="project" value="TreeGrafter"/>
</dbReference>
<dbReference type="InterPro" id="IPR012947">
    <property type="entry name" value="tRNA_SAD"/>
</dbReference>
<dbReference type="GO" id="GO:0005524">
    <property type="term" value="F:ATP binding"/>
    <property type="evidence" value="ECO:0007669"/>
    <property type="project" value="UniProtKB-UniRule"/>
</dbReference>
<dbReference type="SMART" id="SM00863">
    <property type="entry name" value="tRNA_SAD"/>
    <property type="match status" value="1"/>
</dbReference>
<dbReference type="PROSITE" id="PS50860">
    <property type="entry name" value="AA_TRNA_LIGASE_II_ALA"/>
    <property type="match status" value="1"/>
</dbReference>
<dbReference type="InterPro" id="IPR018165">
    <property type="entry name" value="Ala-tRNA-synth_IIc_core"/>
</dbReference>
<dbReference type="SUPFAM" id="SSF55186">
    <property type="entry name" value="ThrRS/AlaRS common domain"/>
    <property type="match status" value="1"/>
</dbReference>
<feature type="domain" description="Alanyl-transfer RNA synthetases family profile" evidence="17">
    <location>
        <begin position="7"/>
        <end position="713"/>
    </location>
</feature>
<evidence type="ECO:0000256" key="13">
    <source>
        <dbReference type="ARBA" id="ARBA00048300"/>
    </source>
</evidence>
<keyword evidence="2 14" id="KW-0963">Cytoplasm</keyword>
<evidence type="ECO:0000313" key="18">
    <source>
        <dbReference type="EMBL" id="GCE04390.1"/>
    </source>
</evidence>
<keyword evidence="19" id="KW-1185">Reference proteome</keyword>
<comment type="catalytic activity">
    <reaction evidence="13 14">
        <text>tRNA(Ala) + L-alanine + ATP = L-alanyl-tRNA(Ala) + AMP + diphosphate</text>
        <dbReference type="Rhea" id="RHEA:12540"/>
        <dbReference type="Rhea" id="RHEA-COMP:9657"/>
        <dbReference type="Rhea" id="RHEA-COMP:9923"/>
        <dbReference type="ChEBI" id="CHEBI:30616"/>
        <dbReference type="ChEBI" id="CHEBI:33019"/>
        <dbReference type="ChEBI" id="CHEBI:57972"/>
        <dbReference type="ChEBI" id="CHEBI:78442"/>
        <dbReference type="ChEBI" id="CHEBI:78497"/>
        <dbReference type="ChEBI" id="CHEBI:456215"/>
        <dbReference type="EC" id="6.1.1.7"/>
    </reaction>
</comment>
<keyword evidence="9 14" id="KW-0694">RNA-binding</keyword>
<evidence type="ECO:0000256" key="15">
    <source>
        <dbReference type="SAM" id="Coils"/>
    </source>
</evidence>
<dbReference type="InterPro" id="IPR045864">
    <property type="entry name" value="aa-tRNA-synth_II/BPL/LPL"/>
</dbReference>
<comment type="function">
    <text evidence="12 14">Catalyzes the attachment of alanine to tRNA(Ala) in a two-step reaction: alanine is first activated by ATP to form Ala-AMP and then transferred to the acceptor end of tRNA(Ala). Also edits incorrectly charged Ser-tRNA(Ala) and Gly-tRNA(Ala) via its editing domain.</text>
</comment>
<dbReference type="FunFam" id="3.10.310.40:FF:000001">
    <property type="entry name" value="Alanine--tRNA ligase"/>
    <property type="match status" value="1"/>
</dbReference>
<keyword evidence="8 14" id="KW-0067">ATP-binding</keyword>
<keyword evidence="5 14" id="KW-0479">Metal-binding</keyword>
<dbReference type="PRINTS" id="PR00980">
    <property type="entry name" value="TRNASYNTHALA"/>
</dbReference>
<feature type="binding site" evidence="14">
    <location>
        <position position="569"/>
    </location>
    <ligand>
        <name>Zn(2+)</name>
        <dbReference type="ChEBI" id="CHEBI:29105"/>
    </ligand>
</feature>
<dbReference type="CDD" id="cd00673">
    <property type="entry name" value="AlaRS_core"/>
    <property type="match status" value="1"/>
</dbReference>